<dbReference type="Pfam" id="PF13174">
    <property type="entry name" value="TPR_6"/>
    <property type="match status" value="1"/>
</dbReference>
<dbReference type="EMBL" id="JADILX010000021">
    <property type="protein sequence ID" value="MBO8485011.1"/>
    <property type="molecule type" value="Genomic_DNA"/>
</dbReference>
<feature type="transmembrane region" description="Helical" evidence="2">
    <location>
        <begin position="32"/>
        <end position="51"/>
    </location>
</feature>
<dbReference type="AlphaFoldDB" id="A0A9D9J1T0"/>
<keyword evidence="1" id="KW-0802">TPR repeat</keyword>
<accession>A0A9D9J1T0</accession>
<keyword evidence="2" id="KW-0472">Membrane</keyword>
<dbReference type="InterPro" id="IPR019734">
    <property type="entry name" value="TPR_rpt"/>
</dbReference>
<evidence type="ECO:0000256" key="2">
    <source>
        <dbReference type="SAM" id="Phobius"/>
    </source>
</evidence>
<dbReference type="InterPro" id="IPR011990">
    <property type="entry name" value="TPR-like_helical_dom_sf"/>
</dbReference>
<dbReference type="Gene3D" id="1.25.40.10">
    <property type="entry name" value="Tetratricopeptide repeat domain"/>
    <property type="match status" value="1"/>
</dbReference>
<sequence>MSNENKDRAKENTAAVVEAVSKTELFFSSNKVAIISVIAVLIIAGAGFFLWHKYGYMPQKAEAQEQMYPAEANFRSGEYELALNGDGNVLGFAQIIEDYGHKAGEAVYFYAGVCELQLGNYSEALGYLTSYRGKDKILLARATACIGDAYTGLEDYAKAAAYFEKAAAIADNMFAAGYLLKAGVTYEELGQKDKALAAYKTIKDKYPQSMQGYDIDKYISRIEAE</sequence>
<keyword evidence="2" id="KW-1133">Transmembrane helix</keyword>
<protein>
    <submittedName>
        <fullName evidence="3">Tetratricopeptide repeat protein</fullName>
    </submittedName>
</protein>
<proteinExistence type="predicted"/>
<comment type="caution">
    <text evidence="3">The sequence shown here is derived from an EMBL/GenBank/DDBJ whole genome shotgun (WGS) entry which is preliminary data.</text>
</comment>
<reference evidence="3" key="2">
    <citation type="journal article" date="2021" name="PeerJ">
        <title>Extensive microbial diversity within the chicken gut microbiome revealed by metagenomics and culture.</title>
        <authorList>
            <person name="Gilroy R."/>
            <person name="Ravi A."/>
            <person name="Getino M."/>
            <person name="Pursley I."/>
            <person name="Horton D.L."/>
            <person name="Alikhan N.F."/>
            <person name="Baker D."/>
            <person name="Gharbi K."/>
            <person name="Hall N."/>
            <person name="Watson M."/>
            <person name="Adriaenssens E.M."/>
            <person name="Foster-Nyarko E."/>
            <person name="Jarju S."/>
            <person name="Secka A."/>
            <person name="Antonio M."/>
            <person name="Oren A."/>
            <person name="Chaudhuri R.R."/>
            <person name="La Ragione R."/>
            <person name="Hildebrand F."/>
            <person name="Pallen M.J."/>
        </authorList>
    </citation>
    <scope>NUCLEOTIDE SEQUENCE</scope>
    <source>
        <strain evidence="3">B2-16538</strain>
    </source>
</reference>
<feature type="repeat" description="TPR" evidence="1">
    <location>
        <begin position="140"/>
        <end position="173"/>
    </location>
</feature>
<dbReference type="SUPFAM" id="SSF48452">
    <property type="entry name" value="TPR-like"/>
    <property type="match status" value="1"/>
</dbReference>
<organism evidence="3 4">
    <name type="scientific">Candidatus Cryptobacteroides excrementavium</name>
    <dbReference type="NCBI Taxonomy" id="2840759"/>
    <lineage>
        <taxon>Bacteria</taxon>
        <taxon>Pseudomonadati</taxon>
        <taxon>Bacteroidota</taxon>
        <taxon>Bacteroidia</taxon>
        <taxon>Bacteroidales</taxon>
        <taxon>Candidatus Cryptobacteroides</taxon>
    </lineage>
</organism>
<dbReference type="Proteomes" id="UP000823750">
    <property type="component" value="Unassembled WGS sequence"/>
</dbReference>
<keyword evidence="2" id="KW-0812">Transmembrane</keyword>
<gene>
    <name evidence="3" type="ORF">IAB78_01120</name>
</gene>
<dbReference type="SMART" id="SM00028">
    <property type="entry name" value="TPR"/>
    <property type="match status" value="2"/>
</dbReference>
<dbReference type="PROSITE" id="PS50005">
    <property type="entry name" value="TPR"/>
    <property type="match status" value="1"/>
</dbReference>
<reference evidence="3" key="1">
    <citation type="submission" date="2020-10" db="EMBL/GenBank/DDBJ databases">
        <authorList>
            <person name="Gilroy R."/>
        </authorList>
    </citation>
    <scope>NUCLEOTIDE SEQUENCE</scope>
    <source>
        <strain evidence="3">B2-16538</strain>
    </source>
</reference>
<evidence type="ECO:0000313" key="4">
    <source>
        <dbReference type="Proteomes" id="UP000823750"/>
    </source>
</evidence>
<name>A0A9D9J1T0_9BACT</name>
<evidence type="ECO:0000313" key="3">
    <source>
        <dbReference type="EMBL" id="MBO8485011.1"/>
    </source>
</evidence>
<evidence type="ECO:0000256" key="1">
    <source>
        <dbReference type="PROSITE-ProRule" id="PRU00339"/>
    </source>
</evidence>